<dbReference type="OrthoDB" id="8062037at2759"/>
<evidence type="ECO:0000259" key="6">
    <source>
        <dbReference type="PROSITE" id="PS50089"/>
    </source>
</evidence>
<dbReference type="Pfam" id="PF13639">
    <property type="entry name" value="zf-RING_2"/>
    <property type="match status" value="1"/>
</dbReference>
<gene>
    <name evidence="7" type="ORF">AX774_g4406</name>
</gene>
<keyword evidence="5" id="KW-0472">Membrane</keyword>
<reference evidence="8" key="1">
    <citation type="submission" date="2017-01" db="EMBL/GenBank/DDBJ databases">
        <authorList>
            <person name="Wang Y."/>
            <person name="White M."/>
            <person name="Kvist S."/>
            <person name="Moncalvo J.-M."/>
        </authorList>
    </citation>
    <scope>NUCLEOTIDE SEQUENCE [LARGE SCALE GENOMIC DNA]</scope>
    <source>
        <strain evidence="8">COL-18-3</strain>
    </source>
</reference>
<dbReference type="InterPro" id="IPR001841">
    <property type="entry name" value="Znf_RING"/>
</dbReference>
<evidence type="ECO:0000256" key="2">
    <source>
        <dbReference type="ARBA" id="ARBA00022771"/>
    </source>
</evidence>
<protein>
    <submittedName>
        <fullName evidence="7">RING-H2 finger protein ATL72</fullName>
    </submittedName>
</protein>
<dbReference type="PANTHER" id="PTHR45798:SF97">
    <property type="entry name" value="ALCOHOL-SENSITIVE RING FINGER PROTEIN 1"/>
    <property type="match status" value="1"/>
</dbReference>
<keyword evidence="5" id="KW-1133">Transmembrane helix</keyword>
<dbReference type="SUPFAM" id="SSF57850">
    <property type="entry name" value="RING/U-box"/>
    <property type="match status" value="1"/>
</dbReference>
<dbReference type="Gene3D" id="3.30.40.10">
    <property type="entry name" value="Zinc/RING finger domain, C3HC4 (zinc finger)"/>
    <property type="match status" value="1"/>
</dbReference>
<feature type="transmembrane region" description="Helical" evidence="5">
    <location>
        <begin position="6"/>
        <end position="24"/>
    </location>
</feature>
<dbReference type="AlphaFoldDB" id="A0A1R1PME4"/>
<keyword evidence="8" id="KW-1185">Reference proteome</keyword>
<dbReference type="SMART" id="SM00184">
    <property type="entry name" value="RING"/>
    <property type="match status" value="1"/>
</dbReference>
<evidence type="ECO:0000256" key="3">
    <source>
        <dbReference type="ARBA" id="ARBA00022833"/>
    </source>
</evidence>
<organism evidence="7 8">
    <name type="scientific">Zancudomyces culisetae</name>
    <name type="common">Gut fungus</name>
    <name type="synonym">Smittium culisetae</name>
    <dbReference type="NCBI Taxonomy" id="1213189"/>
    <lineage>
        <taxon>Eukaryota</taxon>
        <taxon>Fungi</taxon>
        <taxon>Fungi incertae sedis</taxon>
        <taxon>Zoopagomycota</taxon>
        <taxon>Kickxellomycotina</taxon>
        <taxon>Harpellomycetes</taxon>
        <taxon>Harpellales</taxon>
        <taxon>Legeriomycetaceae</taxon>
        <taxon>Zancudomyces</taxon>
    </lineage>
</organism>
<keyword evidence="5" id="KW-0812">Transmembrane</keyword>
<dbReference type="GO" id="GO:0008270">
    <property type="term" value="F:zinc ion binding"/>
    <property type="evidence" value="ECO:0007669"/>
    <property type="project" value="UniProtKB-KW"/>
</dbReference>
<dbReference type="InterPro" id="IPR052788">
    <property type="entry name" value="RING-type_E3_ligase_ATL"/>
</dbReference>
<feature type="domain" description="RING-type" evidence="6">
    <location>
        <begin position="103"/>
        <end position="145"/>
    </location>
</feature>
<keyword evidence="2 4" id="KW-0863">Zinc-finger</keyword>
<dbReference type="InterPro" id="IPR013083">
    <property type="entry name" value="Znf_RING/FYVE/PHD"/>
</dbReference>
<evidence type="ECO:0000256" key="1">
    <source>
        <dbReference type="ARBA" id="ARBA00022723"/>
    </source>
</evidence>
<keyword evidence="1" id="KW-0479">Metal-binding</keyword>
<sequence>MVTYEYAFIGLAISIVIGVVIRWVRRSEQNDEINKLEQTLRIGLENRPIVMDTLVNHTIIASNDSLPAYSPPALKKAALDTLPLGTYGGIVNKEKNLNFKRTCTLCSGIIREGTTVRDLPCRHFFHARCIDYHLLSRSGSCPICNMNFHLGHSAIQMPDPAVIKS</sequence>
<evidence type="ECO:0000256" key="4">
    <source>
        <dbReference type="PROSITE-ProRule" id="PRU00175"/>
    </source>
</evidence>
<comment type="caution">
    <text evidence="7">The sequence shown here is derived from an EMBL/GenBank/DDBJ whole genome shotgun (WGS) entry which is preliminary data.</text>
</comment>
<dbReference type="PANTHER" id="PTHR45798">
    <property type="entry name" value="RING-H2 FINGER PROTEIN ATL61-RELATED-RELATED"/>
    <property type="match status" value="1"/>
</dbReference>
<evidence type="ECO:0000256" key="5">
    <source>
        <dbReference type="SAM" id="Phobius"/>
    </source>
</evidence>
<dbReference type="EMBL" id="LSSK01000734">
    <property type="protein sequence ID" value="OMH82135.1"/>
    <property type="molecule type" value="Genomic_DNA"/>
</dbReference>
<dbReference type="Proteomes" id="UP000188320">
    <property type="component" value="Unassembled WGS sequence"/>
</dbReference>
<name>A0A1R1PME4_ZANCU</name>
<accession>A0A1R1PME4</accession>
<evidence type="ECO:0000313" key="8">
    <source>
        <dbReference type="Proteomes" id="UP000188320"/>
    </source>
</evidence>
<proteinExistence type="predicted"/>
<dbReference type="PROSITE" id="PS50089">
    <property type="entry name" value="ZF_RING_2"/>
    <property type="match status" value="1"/>
</dbReference>
<keyword evidence="3" id="KW-0862">Zinc</keyword>
<evidence type="ECO:0000313" key="7">
    <source>
        <dbReference type="EMBL" id="OMH82135.1"/>
    </source>
</evidence>